<dbReference type="Proteomes" id="UP001187415">
    <property type="component" value="Unassembled WGS sequence"/>
</dbReference>
<accession>A0AA88LPP7</accession>
<gene>
    <name evidence="2" type="ORF">Q5P01_025543</name>
</gene>
<keyword evidence="3" id="KW-1185">Reference proteome</keyword>
<reference evidence="2" key="1">
    <citation type="submission" date="2023-07" db="EMBL/GenBank/DDBJ databases">
        <title>Chromosome-level Genome Assembly of Striped Snakehead (Channa striata).</title>
        <authorList>
            <person name="Liu H."/>
        </authorList>
    </citation>
    <scope>NUCLEOTIDE SEQUENCE</scope>
    <source>
        <strain evidence="2">Gz</strain>
        <tissue evidence="2">Muscle</tissue>
    </source>
</reference>
<proteinExistence type="predicted"/>
<evidence type="ECO:0000313" key="3">
    <source>
        <dbReference type="Proteomes" id="UP001187415"/>
    </source>
</evidence>
<sequence>MKRARGREEREVDGDGVNGGGVKQCVHRHVQNRVHTPVRTSVEAADEALLEGGYDDWQADDSVSHPTASPLDDVTVLPSALLMQQIQSNQSRERGRVKGSATFYDEVRWKTRSRAAAREALGVDPGMALGGGAAGAQRRGWKQSTLEQATAEVEADTDFGTTEAPGEVKHPRDRLDLSCGTEYLGLSITGWTKSNS</sequence>
<evidence type="ECO:0000313" key="2">
    <source>
        <dbReference type="EMBL" id="KAK2817352.1"/>
    </source>
</evidence>
<organism evidence="2 3">
    <name type="scientific">Channa striata</name>
    <name type="common">Snakehead murrel</name>
    <name type="synonym">Ophicephalus striatus</name>
    <dbReference type="NCBI Taxonomy" id="64152"/>
    <lineage>
        <taxon>Eukaryota</taxon>
        <taxon>Metazoa</taxon>
        <taxon>Chordata</taxon>
        <taxon>Craniata</taxon>
        <taxon>Vertebrata</taxon>
        <taxon>Euteleostomi</taxon>
        <taxon>Actinopterygii</taxon>
        <taxon>Neopterygii</taxon>
        <taxon>Teleostei</taxon>
        <taxon>Neoteleostei</taxon>
        <taxon>Acanthomorphata</taxon>
        <taxon>Anabantaria</taxon>
        <taxon>Anabantiformes</taxon>
        <taxon>Channoidei</taxon>
        <taxon>Channidae</taxon>
        <taxon>Channa</taxon>
    </lineage>
</organism>
<feature type="region of interest" description="Disordered" evidence="1">
    <location>
        <begin position="1"/>
        <end position="24"/>
    </location>
</feature>
<feature type="compositionally biased region" description="Basic and acidic residues" evidence="1">
    <location>
        <begin position="1"/>
        <end position="10"/>
    </location>
</feature>
<feature type="region of interest" description="Disordered" evidence="1">
    <location>
        <begin position="133"/>
        <end position="173"/>
    </location>
</feature>
<protein>
    <submittedName>
        <fullName evidence="2">Uncharacterized protein</fullName>
    </submittedName>
</protein>
<name>A0AA88LPP7_CHASR</name>
<dbReference type="EMBL" id="JAUPFM010000021">
    <property type="protein sequence ID" value="KAK2817352.1"/>
    <property type="molecule type" value="Genomic_DNA"/>
</dbReference>
<dbReference type="AlphaFoldDB" id="A0AA88LPP7"/>
<comment type="caution">
    <text evidence="2">The sequence shown here is derived from an EMBL/GenBank/DDBJ whole genome shotgun (WGS) entry which is preliminary data.</text>
</comment>
<evidence type="ECO:0000256" key="1">
    <source>
        <dbReference type="SAM" id="MobiDB-lite"/>
    </source>
</evidence>